<feature type="region of interest" description="Disordered" evidence="1">
    <location>
        <begin position="709"/>
        <end position="800"/>
    </location>
</feature>
<gene>
    <name evidence="2" type="ORF">THAOC_04568</name>
</gene>
<evidence type="ECO:0000313" key="2">
    <source>
        <dbReference type="EMBL" id="EJK73789.1"/>
    </source>
</evidence>
<organism evidence="2 3">
    <name type="scientific">Thalassiosira oceanica</name>
    <name type="common">Marine diatom</name>
    <dbReference type="NCBI Taxonomy" id="159749"/>
    <lineage>
        <taxon>Eukaryota</taxon>
        <taxon>Sar</taxon>
        <taxon>Stramenopiles</taxon>
        <taxon>Ochrophyta</taxon>
        <taxon>Bacillariophyta</taxon>
        <taxon>Coscinodiscophyceae</taxon>
        <taxon>Thalassiosirophycidae</taxon>
        <taxon>Thalassiosirales</taxon>
        <taxon>Thalassiosiraceae</taxon>
        <taxon>Thalassiosira</taxon>
    </lineage>
</organism>
<dbReference type="EMBL" id="AGNL01004215">
    <property type="protein sequence ID" value="EJK73789.1"/>
    <property type="molecule type" value="Genomic_DNA"/>
</dbReference>
<keyword evidence="3" id="KW-1185">Reference proteome</keyword>
<dbReference type="Proteomes" id="UP000266841">
    <property type="component" value="Unassembled WGS sequence"/>
</dbReference>
<sequence length="891" mass="99461">SWKHTVAMDVVGDDNSELRRPIKSSSRNQIASLDEAATSNQAAAAFGDGRGNSLAGQYQYHGAPPWYHPGGYAFHSHQAGPQFQCWYAPPNPLSVMSENVHHDGHTQQANMESTMNSYLSKNFGIGSLTRKDCKKNDDPCLGHVDHKGDGTFPYKSTQLFVCRAVDADMEEMIGGNGDGKLIRNEAELTPEVLSFLHSCGRRRLTRFKTTSMLQDLHPQVKLHPSLLYRVLSKGRKNAYGATDDSSMLKFMELGITLKNEGGSFIVHTDSEDNSLIQWTAQTAIEKSILGYYGQTIFLIDTTFNATKTSLKTGPVVTSDCFGKTAPGGIFQAPEEDAEVTDVALTDLGIPNPTKQRDVPNHNTKSVDKSLELESEVSKECNQMPAEVSKECNQRPATVGTDGGTAWSQPINDRGCNQVEDTWHSNKNLETAASQVEDSNTFKRLGKNALFEPMSEKECDDTLKRMMLMAKGTEAETFAEKMYEKRERRCFAYTSKLFICSLKGGMARSEQAMSKLKGAGHEKKTMRKFSLAELLEKHIEYDVNNYIEDVTEALEKCILSKKNISDYILKKEQEERDHVFDLEILSTSTDLPNPFYKVSSVTADMGTVYKIAPKSSGDPSLIRTVFIPNGTGYCQSDFYVHTAFLIRCRFIQRGLIEHKHRRLNDMDTIHERWHVPNHPLYPKVYQELLQASRIEGTQIRLIESTAPSNTGQIKVKRKATGARSQKWPLYEDKPTVQKDRRDSQTFAETLKRKASPTDTINQANWNNRGSSTKRTGVRSKPKAQKKCSSSKTSTHLSDGIGDFNLSGSGDHLMSESSGKCVWDRVQPCQNSSLTPDTCSKCNAPVHRLCNVACEKALGIFSQGELVLRCPNCHEEALHIHNVLNRNDSMTNV</sequence>
<name>K0T9M8_THAOC</name>
<feature type="non-terminal residue" evidence="2">
    <location>
        <position position="1"/>
    </location>
</feature>
<accession>K0T9M8</accession>
<protein>
    <submittedName>
        <fullName evidence="2">Uncharacterized protein</fullName>
    </submittedName>
</protein>
<evidence type="ECO:0000313" key="3">
    <source>
        <dbReference type="Proteomes" id="UP000266841"/>
    </source>
</evidence>
<dbReference type="AlphaFoldDB" id="K0T9M8"/>
<evidence type="ECO:0000256" key="1">
    <source>
        <dbReference type="SAM" id="MobiDB-lite"/>
    </source>
</evidence>
<proteinExistence type="predicted"/>
<reference evidence="2 3" key="1">
    <citation type="journal article" date="2012" name="Genome Biol.">
        <title>Genome and low-iron response of an oceanic diatom adapted to chronic iron limitation.</title>
        <authorList>
            <person name="Lommer M."/>
            <person name="Specht M."/>
            <person name="Roy A.S."/>
            <person name="Kraemer L."/>
            <person name="Andreson R."/>
            <person name="Gutowska M.A."/>
            <person name="Wolf J."/>
            <person name="Bergner S.V."/>
            <person name="Schilhabel M.B."/>
            <person name="Klostermeier U.C."/>
            <person name="Beiko R.G."/>
            <person name="Rosenstiel P."/>
            <person name="Hippler M."/>
            <person name="Laroche J."/>
        </authorList>
    </citation>
    <scope>NUCLEOTIDE SEQUENCE [LARGE SCALE GENOMIC DNA]</scope>
    <source>
        <strain evidence="2 3">CCMP1005</strain>
    </source>
</reference>
<feature type="compositionally biased region" description="Basic residues" evidence="1">
    <location>
        <begin position="774"/>
        <end position="784"/>
    </location>
</feature>
<feature type="compositionally biased region" description="Polar residues" evidence="1">
    <location>
        <begin position="785"/>
        <end position="795"/>
    </location>
</feature>
<comment type="caution">
    <text evidence="2">The sequence shown here is derived from an EMBL/GenBank/DDBJ whole genome shotgun (WGS) entry which is preliminary data.</text>
</comment>
<feature type="compositionally biased region" description="Polar residues" evidence="1">
    <location>
        <begin position="755"/>
        <end position="773"/>
    </location>
</feature>
<feature type="compositionally biased region" description="Basic and acidic residues" evidence="1">
    <location>
        <begin position="728"/>
        <end position="742"/>
    </location>
</feature>